<accession>A0A439D9A4</accession>
<dbReference type="EMBL" id="RYZI01000094">
    <property type="protein sequence ID" value="RWA10992.1"/>
    <property type="molecule type" value="Genomic_DNA"/>
</dbReference>
<organism evidence="1 2">
    <name type="scientific">Xylaria grammica</name>
    <dbReference type="NCBI Taxonomy" id="363999"/>
    <lineage>
        <taxon>Eukaryota</taxon>
        <taxon>Fungi</taxon>
        <taxon>Dikarya</taxon>
        <taxon>Ascomycota</taxon>
        <taxon>Pezizomycotina</taxon>
        <taxon>Sordariomycetes</taxon>
        <taxon>Xylariomycetidae</taxon>
        <taxon>Xylariales</taxon>
        <taxon>Xylariaceae</taxon>
        <taxon>Xylaria</taxon>
    </lineage>
</organism>
<reference evidence="1 2" key="1">
    <citation type="submission" date="2018-12" db="EMBL/GenBank/DDBJ databases">
        <title>Draft genome sequence of Xylaria grammica IHI A82.</title>
        <authorList>
            <person name="Buettner E."/>
            <person name="Kellner H."/>
        </authorList>
    </citation>
    <scope>NUCLEOTIDE SEQUENCE [LARGE SCALE GENOMIC DNA]</scope>
    <source>
        <strain evidence="1 2">IHI A82</strain>
    </source>
</reference>
<dbReference type="InterPro" id="IPR036770">
    <property type="entry name" value="Ankyrin_rpt-contain_sf"/>
</dbReference>
<gene>
    <name evidence="1" type="ORF">EKO27_g4115</name>
</gene>
<proteinExistence type="predicted"/>
<evidence type="ECO:0000313" key="2">
    <source>
        <dbReference type="Proteomes" id="UP000286045"/>
    </source>
</evidence>
<dbReference type="AlphaFoldDB" id="A0A439D9A4"/>
<evidence type="ECO:0000313" key="1">
    <source>
        <dbReference type="EMBL" id="RWA10992.1"/>
    </source>
</evidence>
<name>A0A439D9A4_9PEZI</name>
<sequence>MAPITSSLWNRNSVLLDLLIDAGARLDLVNSNQNGILHYAALSTASESIEIFCRAKISGINPDLANGDGAGPLTILVARMYVSDDELPGGERRVTTDEFWAFKTLIDEIRQWNEGKRQHGTVYEIEADTEVDSDGVNSAGGLCGRSRSSEGHSVIRARPTSSGCDEFFDLEDDGNFGLHSDYLETAFMRKD</sequence>
<comment type="caution">
    <text evidence="1">The sequence shown here is derived from an EMBL/GenBank/DDBJ whole genome shotgun (WGS) entry which is preliminary data.</text>
</comment>
<keyword evidence="2" id="KW-1185">Reference proteome</keyword>
<dbReference type="Proteomes" id="UP000286045">
    <property type="component" value="Unassembled WGS sequence"/>
</dbReference>
<dbReference type="SUPFAM" id="SSF48403">
    <property type="entry name" value="Ankyrin repeat"/>
    <property type="match status" value="1"/>
</dbReference>
<dbReference type="Gene3D" id="1.25.40.20">
    <property type="entry name" value="Ankyrin repeat-containing domain"/>
    <property type="match status" value="1"/>
</dbReference>
<protein>
    <submittedName>
        <fullName evidence="1">Uncharacterized protein</fullName>
    </submittedName>
</protein>